<gene>
    <name evidence="2" type="ORF">F8M41_010271</name>
</gene>
<name>A0A8H3X2X4_GIGMA</name>
<sequence length="235" mass="27125">MGGRGKQYGKQTSFRSWNASALGLTQEPEDNYDSTSNYPSYSWNKKPRRNTWHESSHYNYYNERDDAPKPWRSNSFKDVKEDERDYAPSSSRENLMNIDDDNDSFIYSREKTEEKCVNVTNPNKSDLPRVITVKISQLSLTDSSSDHSDDIITPKTPEQVLTNPINDSPLLINLDEPQTAPKPVENKISDDIYALDWEKYQNSIFEDELRACKQNIPQPTRCKLPQSLADFDSLI</sequence>
<proteinExistence type="predicted"/>
<dbReference type="EMBL" id="WTPW01002147">
    <property type="protein sequence ID" value="KAF0395326.1"/>
    <property type="molecule type" value="Genomic_DNA"/>
</dbReference>
<protein>
    <submittedName>
        <fullName evidence="2">Integral membrane protein</fullName>
    </submittedName>
</protein>
<dbReference type="Proteomes" id="UP000439903">
    <property type="component" value="Unassembled WGS sequence"/>
</dbReference>
<keyword evidence="3" id="KW-1185">Reference proteome</keyword>
<feature type="compositionally biased region" description="Basic and acidic residues" evidence="1">
    <location>
        <begin position="51"/>
        <end position="86"/>
    </location>
</feature>
<organism evidence="2 3">
    <name type="scientific">Gigaspora margarita</name>
    <dbReference type="NCBI Taxonomy" id="4874"/>
    <lineage>
        <taxon>Eukaryota</taxon>
        <taxon>Fungi</taxon>
        <taxon>Fungi incertae sedis</taxon>
        <taxon>Mucoromycota</taxon>
        <taxon>Glomeromycotina</taxon>
        <taxon>Glomeromycetes</taxon>
        <taxon>Diversisporales</taxon>
        <taxon>Gigasporaceae</taxon>
        <taxon>Gigaspora</taxon>
    </lineage>
</organism>
<feature type="region of interest" description="Disordered" evidence="1">
    <location>
        <begin position="1"/>
        <end position="98"/>
    </location>
</feature>
<evidence type="ECO:0000313" key="2">
    <source>
        <dbReference type="EMBL" id="KAF0395326.1"/>
    </source>
</evidence>
<dbReference type="OrthoDB" id="542931at2759"/>
<feature type="compositionally biased region" description="Polar residues" evidence="1">
    <location>
        <begin position="33"/>
        <end position="43"/>
    </location>
</feature>
<evidence type="ECO:0000313" key="3">
    <source>
        <dbReference type="Proteomes" id="UP000439903"/>
    </source>
</evidence>
<dbReference type="AlphaFoldDB" id="A0A8H3X2X4"/>
<comment type="caution">
    <text evidence="2">The sequence shown here is derived from an EMBL/GenBank/DDBJ whole genome shotgun (WGS) entry which is preliminary data.</text>
</comment>
<accession>A0A8H3X2X4</accession>
<evidence type="ECO:0000256" key="1">
    <source>
        <dbReference type="SAM" id="MobiDB-lite"/>
    </source>
</evidence>
<reference evidence="2 3" key="1">
    <citation type="journal article" date="2019" name="Environ. Microbiol.">
        <title>At the nexus of three kingdoms: the genome of the mycorrhizal fungus Gigaspora margarita provides insights into plant, endobacterial and fungal interactions.</title>
        <authorList>
            <person name="Venice F."/>
            <person name="Ghignone S."/>
            <person name="Salvioli di Fossalunga A."/>
            <person name="Amselem J."/>
            <person name="Novero M."/>
            <person name="Xianan X."/>
            <person name="Sedzielewska Toro K."/>
            <person name="Morin E."/>
            <person name="Lipzen A."/>
            <person name="Grigoriev I.V."/>
            <person name="Henrissat B."/>
            <person name="Martin F.M."/>
            <person name="Bonfante P."/>
        </authorList>
    </citation>
    <scope>NUCLEOTIDE SEQUENCE [LARGE SCALE GENOMIC DNA]</scope>
    <source>
        <strain evidence="2 3">BEG34</strain>
    </source>
</reference>
<feature type="compositionally biased region" description="Polar residues" evidence="1">
    <location>
        <begin position="9"/>
        <end position="19"/>
    </location>
</feature>